<reference evidence="3" key="1">
    <citation type="journal article" date="2020" name="Stud. Mycol.">
        <title>101 Dothideomycetes genomes: a test case for predicting lifestyles and emergence of pathogens.</title>
        <authorList>
            <person name="Haridas S."/>
            <person name="Albert R."/>
            <person name="Binder M."/>
            <person name="Bloem J."/>
            <person name="Labutti K."/>
            <person name="Salamov A."/>
            <person name="Andreopoulos B."/>
            <person name="Baker S."/>
            <person name="Barry K."/>
            <person name="Bills G."/>
            <person name="Bluhm B."/>
            <person name="Cannon C."/>
            <person name="Castanera R."/>
            <person name="Culley D."/>
            <person name="Daum C."/>
            <person name="Ezra D."/>
            <person name="Gonzalez J."/>
            <person name="Henrissat B."/>
            <person name="Kuo A."/>
            <person name="Liang C."/>
            <person name="Lipzen A."/>
            <person name="Lutzoni F."/>
            <person name="Magnuson J."/>
            <person name="Mondo S."/>
            <person name="Nolan M."/>
            <person name="Ohm R."/>
            <person name="Pangilinan J."/>
            <person name="Park H.-J."/>
            <person name="Ramirez L."/>
            <person name="Alfaro M."/>
            <person name="Sun H."/>
            <person name="Tritt A."/>
            <person name="Yoshinaga Y."/>
            <person name="Zwiers L.-H."/>
            <person name="Turgeon B."/>
            <person name="Goodwin S."/>
            <person name="Spatafora J."/>
            <person name="Crous P."/>
            <person name="Grigoriev I."/>
        </authorList>
    </citation>
    <scope>NUCLEOTIDE SEQUENCE</scope>
    <source>
        <strain evidence="3">CBS 113818</strain>
    </source>
</reference>
<organism evidence="3 4">
    <name type="scientific">Ophiobolus disseminans</name>
    <dbReference type="NCBI Taxonomy" id="1469910"/>
    <lineage>
        <taxon>Eukaryota</taxon>
        <taxon>Fungi</taxon>
        <taxon>Dikarya</taxon>
        <taxon>Ascomycota</taxon>
        <taxon>Pezizomycotina</taxon>
        <taxon>Dothideomycetes</taxon>
        <taxon>Pleosporomycetidae</taxon>
        <taxon>Pleosporales</taxon>
        <taxon>Pleosporineae</taxon>
        <taxon>Phaeosphaeriaceae</taxon>
        <taxon>Ophiobolus</taxon>
    </lineage>
</organism>
<name>A0A6A6ZL82_9PLEO</name>
<feature type="region of interest" description="Disordered" evidence="1">
    <location>
        <begin position="1"/>
        <end position="27"/>
    </location>
</feature>
<feature type="compositionally biased region" description="Polar residues" evidence="1">
    <location>
        <begin position="1"/>
        <end position="18"/>
    </location>
</feature>
<dbReference type="EMBL" id="MU006236">
    <property type="protein sequence ID" value="KAF2821871.1"/>
    <property type="molecule type" value="Genomic_DNA"/>
</dbReference>
<feature type="region of interest" description="Disordered" evidence="1">
    <location>
        <begin position="100"/>
        <end position="129"/>
    </location>
</feature>
<feature type="transmembrane region" description="Helical" evidence="2">
    <location>
        <begin position="59"/>
        <end position="81"/>
    </location>
</feature>
<sequence length="278" mass="28848">MATGTFPPTHSHMSQQPPRSVADEKDAQHPDSFVDVELGADKPRAATKKPTHCFSYRPYMGILTVLAGCMLVIGVTLTLILTRQPAHSATHVSRGLIAPPFRPEVSGPRATQTTVTRPLPTPTLDPKDIDPEALEEFLHRPYVGGNARRHERHEGALGMASDGMASAGMASSGMASSATKSTVTVTTTSTTTVEPTHTPTALHSTTASSIASTAPTPSIKPLSDASSDASSSEPLKVEAQNSNDGPIASQAGLVSGIVGGVVGFIVLAVLMCMCCGGR</sequence>
<feature type="compositionally biased region" description="Low complexity" evidence="1">
    <location>
        <begin position="162"/>
        <end position="232"/>
    </location>
</feature>
<protein>
    <recommendedName>
        <fullName evidence="5">Transmembrane protein</fullName>
    </recommendedName>
</protein>
<accession>A0A6A6ZL82</accession>
<feature type="transmembrane region" description="Helical" evidence="2">
    <location>
        <begin position="251"/>
        <end position="275"/>
    </location>
</feature>
<keyword evidence="4" id="KW-1185">Reference proteome</keyword>
<dbReference type="Proteomes" id="UP000799424">
    <property type="component" value="Unassembled WGS sequence"/>
</dbReference>
<keyword evidence="2" id="KW-1133">Transmembrane helix</keyword>
<gene>
    <name evidence="3" type="ORF">CC86DRAFT_426424</name>
</gene>
<evidence type="ECO:0000256" key="1">
    <source>
        <dbReference type="SAM" id="MobiDB-lite"/>
    </source>
</evidence>
<keyword evidence="2" id="KW-0472">Membrane</keyword>
<feature type="compositionally biased region" description="Low complexity" evidence="1">
    <location>
        <begin position="111"/>
        <end position="124"/>
    </location>
</feature>
<evidence type="ECO:0008006" key="5">
    <source>
        <dbReference type="Google" id="ProtNLM"/>
    </source>
</evidence>
<evidence type="ECO:0000313" key="3">
    <source>
        <dbReference type="EMBL" id="KAF2821871.1"/>
    </source>
</evidence>
<keyword evidence="2" id="KW-0812">Transmembrane</keyword>
<evidence type="ECO:0000313" key="4">
    <source>
        <dbReference type="Proteomes" id="UP000799424"/>
    </source>
</evidence>
<feature type="region of interest" description="Disordered" evidence="1">
    <location>
        <begin position="162"/>
        <end position="243"/>
    </location>
</feature>
<dbReference type="AlphaFoldDB" id="A0A6A6ZL82"/>
<evidence type="ECO:0000256" key="2">
    <source>
        <dbReference type="SAM" id="Phobius"/>
    </source>
</evidence>
<proteinExistence type="predicted"/>